<dbReference type="EMBL" id="BSYO01000041">
    <property type="protein sequence ID" value="GMH31785.1"/>
    <property type="molecule type" value="Genomic_DNA"/>
</dbReference>
<comment type="caution">
    <text evidence="1">The sequence shown here is derived from an EMBL/GenBank/DDBJ whole genome shotgun (WGS) entry which is preliminary data.</text>
</comment>
<protein>
    <submittedName>
        <fullName evidence="1">Uncharacterized protein</fullName>
    </submittedName>
</protein>
<organism evidence="1 2">
    <name type="scientific">Nepenthes gracilis</name>
    <name type="common">Slender pitcher plant</name>
    <dbReference type="NCBI Taxonomy" id="150966"/>
    <lineage>
        <taxon>Eukaryota</taxon>
        <taxon>Viridiplantae</taxon>
        <taxon>Streptophyta</taxon>
        <taxon>Embryophyta</taxon>
        <taxon>Tracheophyta</taxon>
        <taxon>Spermatophyta</taxon>
        <taxon>Magnoliopsida</taxon>
        <taxon>eudicotyledons</taxon>
        <taxon>Gunneridae</taxon>
        <taxon>Pentapetalae</taxon>
        <taxon>Caryophyllales</taxon>
        <taxon>Nepenthaceae</taxon>
        <taxon>Nepenthes</taxon>
    </lineage>
</organism>
<evidence type="ECO:0000313" key="1">
    <source>
        <dbReference type="EMBL" id="GMH31785.1"/>
    </source>
</evidence>
<proteinExistence type="predicted"/>
<reference evidence="1" key="1">
    <citation type="submission" date="2023-05" db="EMBL/GenBank/DDBJ databases">
        <title>Nepenthes gracilis genome sequencing.</title>
        <authorList>
            <person name="Fukushima K."/>
        </authorList>
    </citation>
    <scope>NUCLEOTIDE SEQUENCE</scope>
    <source>
        <strain evidence="1">SING2019-196</strain>
    </source>
</reference>
<dbReference type="Proteomes" id="UP001279734">
    <property type="component" value="Unassembled WGS sequence"/>
</dbReference>
<accession>A0AAD3Y8I7</accession>
<gene>
    <name evidence="1" type="ORF">Nepgr_033629</name>
</gene>
<dbReference type="AlphaFoldDB" id="A0AAD3Y8I7"/>
<sequence length="131" mass="14547">MSSPGRSSSEGSFALSVSLLPFAVSPSRVLPVGPVLHLTKLFLPWWMVFGKELFGVLLKLLPFRWFFFFKFQIDWVSPSQLLAGLPRPRMLGLLWLSGPVWFRCDNSGCSGWGGQIWHARCVAGACVSCVS</sequence>
<keyword evidence="2" id="KW-1185">Reference proteome</keyword>
<evidence type="ECO:0000313" key="2">
    <source>
        <dbReference type="Proteomes" id="UP001279734"/>
    </source>
</evidence>
<name>A0AAD3Y8I7_NEPGR</name>